<dbReference type="AlphaFoldDB" id="A0A428RD22"/>
<dbReference type="Pfam" id="PF00023">
    <property type="entry name" value="Ank"/>
    <property type="match status" value="1"/>
</dbReference>
<keyword evidence="2" id="KW-0040">ANK repeat</keyword>
<dbReference type="Pfam" id="PF24883">
    <property type="entry name" value="NPHP3_N"/>
    <property type="match status" value="1"/>
</dbReference>
<dbReference type="PANTHER" id="PTHR10039">
    <property type="entry name" value="AMELOGENIN"/>
    <property type="match status" value="1"/>
</dbReference>
<dbReference type="SUPFAM" id="SSF48403">
    <property type="entry name" value="Ankyrin repeat"/>
    <property type="match status" value="2"/>
</dbReference>
<organism evidence="4 5">
    <name type="scientific">Fusarium floridanum</name>
    <dbReference type="NCBI Taxonomy" id="1325733"/>
    <lineage>
        <taxon>Eukaryota</taxon>
        <taxon>Fungi</taxon>
        <taxon>Dikarya</taxon>
        <taxon>Ascomycota</taxon>
        <taxon>Pezizomycotina</taxon>
        <taxon>Sordariomycetes</taxon>
        <taxon>Hypocreomycetidae</taxon>
        <taxon>Hypocreales</taxon>
        <taxon>Nectriaceae</taxon>
        <taxon>Fusarium</taxon>
        <taxon>Fusarium solani species complex</taxon>
    </lineage>
</organism>
<evidence type="ECO:0000313" key="4">
    <source>
        <dbReference type="EMBL" id="RSL75444.1"/>
    </source>
</evidence>
<dbReference type="InterPro" id="IPR027417">
    <property type="entry name" value="P-loop_NTPase"/>
</dbReference>
<dbReference type="InterPro" id="IPR056884">
    <property type="entry name" value="NPHP3-like_N"/>
</dbReference>
<feature type="repeat" description="ANK" evidence="2">
    <location>
        <begin position="1141"/>
        <end position="1174"/>
    </location>
</feature>
<name>A0A428RD22_9HYPO</name>
<protein>
    <recommendedName>
        <fullName evidence="3">NACHT domain-containing protein</fullName>
    </recommendedName>
</protein>
<dbReference type="InterPro" id="IPR054471">
    <property type="entry name" value="GPIID_WHD"/>
</dbReference>
<feature type="domain" description="NACHT" evidence="3">
    <location>
        <begin position="334"/>
        <end position="481"/>
    </location>
</feature>
<dbReference type="Gene3D" id="3.40.50.1820">
    <property type="entry name" value="alpha/beta hydrolase"/>
    <property type="match status" value="1"/>
</dbReference>
<keyword evidence="1" id="KW-0677">Repeat</keyword>
<comment type="caution">
    <text evidence="4">The sequence shown here is derived from an EMBL/GenBank/DDBJ whole genome shotgun (WGS) entry which is preliminary data.</text>
</comment>
<proteinExistence type="predicted"/>
<dbReference type="SMART" id="SM00248">
    <property type="entry name" value="ANK"/>
    <property type="match status" value="11"/>
</dbReference>
<dbReference type="PROSITE" id="PS50088">
    <property type="entry name" value="ANK_REPEAT"/>
    <property type="match status" value="3"/>
</dbReference>
<evidence type="ECO:0000256" key="2">
    <source>
        <dbReference type="PROSITE-ProRule" id="PRU00023"/>
    </source>
</evidence>
<dbReference type="Gene3D" id="1.25.40.20">
    <property type="entry name" value="Ankyrin repeat-containing domain"/>
    <property type="match status" value="1"/>
</dbReference>
<evidence type="ECO:0000259" key="3">
    <source>
        <dbReference type="PROSITE" id="PS50837"/>
    </source>
</evidence>
<dbReference type="SUPFAM" id="SSF53474">
    <property type="entry name" value="alpha/beta-Hydrolases"/>
    <property type="match status" value="1"/>
</dbReference>
<feature type="repeat" description="ANK" evidence="2">
    <location>
        <begin position="1108"/>
        <end position="1140"/>
    </location>
</feature>
<dbReference type="Pfam" id="PF12796">
    <property type="entry name" value="Ank_2"/>
    <property type="match status" value="2"/>
</dbReference>
<dbReference type="InterPro" id="IPR002110">
    <property type="entry name" value="Ankyrin_rpt"/>
</dbReference>
<dbReference type="Pfam" id="PF22939">
    <property type="entry name" value="WHD_GPIID"/>
    <property type="match status" value="1"/>
</dbReference>
<dbReference type="InterPro" id="IPR036770">
    <property type="entry name" value="Ankyrin_rpt-contain_sf"/>
</dbReference>
<dbReference type="EMBL" id="NKCL01000349">
    <property type="protein sequence ID" value="RSL75444.1"/>
    <property type="molecule type" value="Genomic_DNA"/>
</dbReference>
<dbReference type="InterPro" id="IPR029058">
    <property type="entry name" value="AB_hydrolase_fold"/>
</dbReference>
<dbReference type="PROSITE" id="PS50837">
    <property type="entry name" value="NACHT"/>
    <property type="match status" value="1"/>
</dbReference>
<dbReference type="InterPro" id="IPR007111">
    <property type="entry name" value="NACHT_NTPase"/>
</dbReference>
<dbReference type="PROSITE" id="PS50297">
    <property type="entry name" value="ANK_REP_REGION"/>
    <property type="match status" value="2"/>
</dbReference>
<keyword evidence="5" id="KW-1185">Reference proteome</keyword>
<feature type="repeat" description="ANK" evidence="2">
    <location>
        <begin position="1175"/>
        <end position="1199"/>
    </location>
</feature>
<dbReference type="Gene3D" id="3.40.50.300">
    <property type="entry name" value="P-loop containing nucleotide triphosphate hydrolases"/>
    <property type="match status" value="1"/>
</dbReference>
<sequence length="1273" mass="143834">MPLRQLYPDPENTAEDEALVDIVAVHGLNPRSKPDQEHAWDTWRTPAGPEGKLWLRDELPKELPHARIFLYEYNSTAVYGKDRTTFLDKVNAFLEAMRIDRRKTPQRPLLLLGHSLGGLLIKQALINAHNNEKYQDIKLATQGLAFFATPHDGGRQSLVNIGQIAAKIALNLGFQRGDNILETLREGSMFSDLMHEHWKQRLLEYPIVSFWGTLDNIVPRESTSFGLPGKHENVVSLQASHGGVCKFGTSLQDRDNFKLVQANIQDLYDGAIENDSNMKKKAMRAKQVTKLMRNLYKSLYSDAKDRNPRRVQGTCEWFTSHERFQDWKDGKTCGLLWVSADPGCGKSVLSRYLVDEVLQSSSTSTTCYFFFKDDFEDQKSAAGALCCLLRQIFREKPALLQDSILAQYGEDGDKLLQSFRELWRILVSITTHHGSGQIVCILDALDECEEQDRRLLVETLNDFYLAKGTNANLKFLVTSRPYVQIERGFDDIQTKLPMIHLRGEGPSESEKIAKEIDLVVGARITQLCEKLRLTEGEENVMKREMTQKPNRTYLWVYLVFEVLEACAGHSSTQIEAHIRNIPPTVDDAYEKILSRSPDKKKARKLLHMVVAAKRPLKLKEMAVAMTIQRNHTSYSQLNIEPEERLRIWVRELCGLFVSIVDDKVYLLHQTAAEFLVERTGDEDAQGALLDEDNSRSEWKCSISPESSNLILGSVCAQLLLFTDIVDDVGKHLDADLEITTMSLKILDRNFPFFHYSVDHWNLHLGDVSRTKDLPSSNMLQLCSGSETACFVQIPKLWGHIRPYKHATALTPLATASILRLAPITRHLLELEPTNVNKRDPILKLSPLSWAVLGGRRTVFDMFIEAEDDYQKTVHPLKRLLGRSYVDFDARNYSAPDTWPDTPLKGPDTPLGWAVYLGEEYIVKKLLETGRVMVKKEMLFGAAMEDREDILKALLKTGRVRVRCKAEDGRRLLSWAISHGAVRVTKYLLETGKFDMKKETQPWANELSGLAYAAKHGADDLLRLLLATGQADINLRNDASGGRTAISFAAEAGAQECIRLLLAAGNVEVDAMDLYMRTPLCYAARGGHEGVVRQLLATGEAVVDAGDKYNRTPLSYAAEAGHEEIARQLLAKKADINAGDPSGRTPFLYAIRSGRERFVVDLLDVGDVDVNTRDLDGYTPLSYAISYGLEGVVRQLLATGKVDVNVSTWDGYSPLRIAIVLKRLDIVKALLETRDIIIRPEYLDFEWEWERRGHVFDRNDVEQFTKVLKAYEAE</sequence>
<dbReference type="SUPFAM" id="SSF52540">
    <property type="entry name" value="P-loop containing nucleoside triphosphate hydrolases"/>
    <property type="match status" value="1"/>
</dbReference>
<gene>
    <name evidence="4" type="ORF">CEP51_010859</name>
</gene>
<dbReference type="Proteomes" id="UP000287972">
    <property type="component" value="Unassembled WGS sequence"/>
</dbReference>
<accession>A0A428RD22</accession>
<reference evidence="4 5" key="1">
    <citation type="submission" date="2017-06" db="EMBL/GenBank/DDBJ databases">
        <title>Comparative genomic analysis of Ambrosia Fusariam Clade fungi.</title>
        <authorList>
            <person name="Stajich J.E."/>
            <person name="Carrillo J."/>
            <person name="Kijimoto T."/>
            <person name="Eskalen A."/>
            <person name="O'Donnell K."/>
            <person name="Kasson M."/>
        </authorList>
    </citation>
    <scope>NUCLEOTIDE SEQUENCE [LARGE SCALE GENOMIC DNA]</scope>
    <source>
        <strain evidence="4 5">NRRL62606</strain>
    </source>
</reference>
<evidence type="ECO:0000313" key="5">
    <source>
        <dbReference type="Proteomes" id="UP000287972"/>
    </source>
</evidence>
<evidence type="ECO:0000256" key="1">
    <source>
        <dbReference type="ARBA" id="ARBA00022737"/>
    </source>
</evidence>